<dbReference type="InParanoid" id="K5VC20"/>
<proteinExistence type="predicted"/>
<protein>
    <submittedName>
        <fullName evidence="2">Uncharacterized protein</fullName>
    </submittedName>
</protein>
<dbReference type="Proteomes" id="UP000008370">
    <property type="component" value="Unassembled WGS sequence"/>
</dbReference>
<gene>
    <name evidence="2" type="ORF">PHACADRAFT_246454</name>
</gene>
<feature type="region of interest" description="Disordered" evidence="1">
    <location>
        <begin position="17"/>
        <end position="56"/>
    </location>
</feature>
<dbReference type="KEGG" id="pco:PHACADRAFT_246454"/>
<evidence type="ECO:0000256" key="1">
    <source>
        <dbReference type="SAM" id="MobiDB-lite"/>
    </source>
</evidence>
<name>K5VC20_PHACS</name>
<evidence type="ECO:0000313" key="2">
    <source>
        <dbReference type="EMBL" id="EKM60466.1"/>
    </source>
</evidence>
<dbReference type="RefSeq" id="XP_007389924.1">
    <property type="nucleotide sequence ID" value="XM_007389862.1"/>
</dbReference>
<organism evidence="2 3">
    <name type="scientific">Phanerochaete carnosa (strain HHB-10118-sp)</name>
    <name type="common">White-rot fungus</name>
    <name type="synonym">Peniophora carnosa</name>
    <dbReference type="NCBI Taxonomy" id="650164"/>
    <lineage>
        <taxon>Eukaryota</taxon>
        <taxon>Fungi</taxon>
        <taxon>Dikarya</taxon>
        <taxon>Basidiomycota</taxon>
        <taxon>Agaricomycotina</taxon>
        <taxon>Agaricomycetes</taxon>
        <taxon>Polyporales</taxon>
        <taxon>Phanerochaetaceae</taxon>
        <taxon>Phanerochaete</taxon>
    </lineage>
</organism>
<keyword evidence="3" id="KW-1185">Reference proteome</keyword>
<accession>K5VC20</accession>
<dbReference type="GeneID" id="18913809"/>
<evidence type="ECO:0000313" key="3">
    <source>
        <dbReference type="Proteomes" id="UP000008370"/>
    </source>
</evidence>
<sequence>MLVCVSYKQELTNWNRNERRAESKVQWPRGPAGAEDGEDDSVGHEVSEGVNRSRGS</sequence>
<dbReference type="EMBL" id="JH930468">
    <property type="protein sequence ID" value="EKM60466.1"/>
    <property type="molecule type" value="Genomic_DNA"/>
</dbReference>
<feature type="non-terminal residue" evidence="2">
    <location>
        <position position="56"/>
    </location>
</feature>
<dbReference type="HOGENOM" id="CLU_3019971_0_0_1"/>
<dbReference type="AlphaFoldDB" id="K5VC20"/>
<reference evidence="2 3" key="1">
    <citation type="journal article" date="2012" name="BMC Genomics">
        <title>Comparative genomics of the white-rot fungi, Phanerochaete carnosa and P. chrysosporium, to elucidate the genetic basis of the distinct wood types they colonize.</title>
        <authorList>
            <person name="Suzuki H."/>
            <person name="MacDonald J."/>
            <person name="Syed K."/>
            <person name="Salamov A."/>
            <person name="Hori C."/>
            <person name="Aerts A."/>
            <person name="Henrissat B."/>
            <person name="Wiebenga A."/>
            <person name="vanKuyk P.A."/>
            <person name="Barry K."/>
            <person name="Lindquist E."/>
            <person name="LaButti K."/>
            <person name="Lapidus A."/>
            <person name="Lucas S."/>
            <person name="Coutinho P."/>
            <person name="Gong Y."/>
            <person name="Samejima M."/>
            <person name="Mahadevan R."/>
            <person name="Abou-Zaid M."/>
            <person name="de Vries R.P."/>
            <person name="Igarashi K."/>
            <person name="Yadav J.S."/>
            <person name="Grigoriev I.V."/>
            <person name="Master E.R."/>
        </authorList>
    </citation>
    <scope>NUCLEOTIDE SEQUENCE [LARGE SCALE GENOMIC DNA]</scope>
    <source>
        <strain evidence="2 3">HHB-10118-sp</strain>
    </source>
</reference>